<comment type="caution">
    <text evidence="2">The sequence shown here is derived from an EMBL/GenBank/DDBJ whole genome shotgun (WGS) entry which is preliminary data.</text>
</comment>
<dbReference type="EMBL" id="MEUF01000072">
    <property type="protein sequence ID" value="OGC32782.1"/>
    <property type="molecule type" value="Genomic_DNA"/>
</dbReference>
<gene>
    <name evidence="2" type="ORF">A2311_00805</name>
</gene>
<feature type="signal peptide" evidence="1">
    <location>
        <begin position="1"/>
        <end position="24"/>
    </location>
</feature>
<protein>
    <recommendedName>
        <fullName evidence="4">Sialidase domain-containing protein</fullName>
    </recommendedName>
</protein>
<name>A0A1F4TJ84_UNCSA</name>
<evidence type="ECO:0000313" key="2">
    <source>
        <dbReference type="EMBL" id="OGC32782.1"/>
    </source>
</evidence>
<evidence type="ECO:0008006" key="4">
    <source>
        <dbReference type="Google" id="ProtNLM"/>
    </source>
</evidence>
<dbReference type="AlphaFoldDB" id="A0A1F4TJ84"/>
<sequence length="338" mass="35683">MKYFLACFVAIIILLAGVSLLGCAGNSETVATTTTTLATTTTSTTVTTTSTILTSTTTSTSMTTTTQVTWSEESLTWTGTIEPVTSTCTIITPEGTYRQYFTGPGGIWTFSSTDGLSWSAPILALSQTGATNPAVIQVTDGSFVMIYGIQTVNPITERLYRATSPDGLTFSAYIGPYANGAIFSGEANGDFVSVPDLIYINGTTLRMYYVGSTTTSRIYTATSTDNGQSWTREGEITLSGSYGGQTNDPDIIQLGSGNYKLFLTTPPAGTQIGSLRIRSAQSPDGRTFTIEAGDIAAPSGSTSSLLDPDVVAVFQSAKYRLYYGTEPAGTLHELISSQ</sequence>
<organism evidence="2 3">
    <name type="scientific">candidate division WOR-1 bacterium RIFOXYB2_FULL_48_7</name>
    <dbReference type="NCBI Taxonomy" id="1802583"/>
    <lineage>
        <taxon>Bacteria</taxon>
        <taxon>Bacillati</taxon>
        <taxon>Saganbacteria</taxon>
    </lineage>
</organism>
<feature type="chain" id="PRO_5009514576" description="Sialidase domain-containing protein" evidence="1">
    <location>
        <begin position="25"/>
        <end position="338"/>
    </location>
</feature>
<evidence type="ECO:0000313" key="3">
    <source>
        <dbReference type="Proteomes" id="UP000178951"/>
    </source>
</evidence>
<keyword evidence="1" id="KW-0732">Signal</keyword>
<dbReference type="PROSITE" id="PS51257">
    <property type="entry name" value="PROKAR_LIPOPROTEIN"/>
    <property type="match status" value="1"/>
</dbReference>
<dbReference type="Proteomes" id="UP000178951">
    <property type="component" value="Unassembled WGS sequence"/>
</dbReference>
<proteinExistence type="predicted"/>
<evidence type="ECO:0000256" key="1">
    <source>
        <dbReference type="SAM" id="SignalP"/>
    </source>
</evidence>
<dbReference type="SUPFAM" id="SSF75005">
    <property type="entry name" value="Arabinanase/levansucrase/invertase"/>
    <property type="match status" value="2"/>
</dbReference>
<dbReference type="Gene3D" id="2.115.10.20">
    <property type="entry name" value="Glycosyl hydrolase domain, family 43"/>
    <property type="match status" value="2"/>
</dbReference>
<accession>A0A1F4TJ84</accession>
<dbReference type="InterPro" id="IPR023296">
    <property type="entry name" value="Glyco_hydro_beta-prop_sf"/>
</dbReference>
<reference evidence="2 3" key="1">
    <citation type="journal article" date="2016" name="Nat. Commun.">
        <title>Thousands of microbial genomes shed light on interconnected biogeochemical processes in an aquifer system.</title>
        <authorList>
            <person name="Anantharaman K."/>
            <person name="Brown C.T."/>
            <person name="Hug L.A."/>
            <person name="Sharon I."/>
            <person name="Castelle C.J."/>
            <person name="Probst A.J."/>
            <person name="Thomas B.C."/>
            <person name="Singh A."/>
            <person name="Wilkins M.J."/>
            <person name="Karaoz U."/>
            <person name="Brodie E.L."/>
            <person name="Williams K.H."/>
            <person name="Hubbard S.S."/>
            <person name="Banfield J.F."/>
        </authorList>
    </citation>
    <scope>NUCLEOTIDE SEQUENCE [LARGE SCALE GENOMIC DNA]</scope>
</reference>
<dbReference type="STRING" id="1802583.A2311_00805"/>